<dbReference type="AlphaFoldDB" id="A0A5J4YXR0"/>
<evidence type="ECO:0000259" key="12">
    <source>
        <dbReference type="PROSITE" id="PS51192"/>
    </source>
</evidence>
<feature type="region of interest" description="Disordered" evidence="11">
    <location>
        <begin position="442"/>
        <end position="499"/>
    </location>
</feature>
<evidence type="ECO:0000256" key="2">
    <source>
        <dbReference type="ARBA" id="ARBA00022741"/>
    </source>
</evidence>
<proteinExistence type="inferred from homology"/>
<sequence>MSPGREQGGRVRGVEAGADSEHEEETVVRGSAEAPGFAELGLCPELCDAVSSMGYTAPTSIQREALPPALAGSDVIGLAETGSGKTAAFALPVLQALLEASARQRGKVACPFAVVIAPTRELVLQIQAQFQALGAGVDARAVSICGGIDMVSQSIALAKKPHVVVATPGRLVDHLENTRGFSLRSVKFLVLDEADRLLNMDFEKELDKILAELPRGEKGQRQTLLFSATMTNKVAKLQRASLVNPVKVQVSQKFATVDKLVQHYLFIPSKYKEVYLVYLANEFAGNSAIVFVDTQNSAQRLTYVLRNLGFKAVCIHGGMQQPKRISALNKFKAGDAQILLATDVAARGLDIPSVDFVVNFDIPANAKDYIHRVGRTARAGRAGRAINMVSQYDVENFQRVEAVIGKKLDAFPCEEAVVLLLLERTNQAARLAALQMKDEFVGSKGKRGNKRGHSDGVDTELDREDEPDEDAEVQKYNTELVRGSKHKNHAPGGKPKRRR</sequence>
<keyword evidence="4 10" id="KW-0347">Helicase</keyword>
<feature type="domain" description="Helicase ATP-binding" evidence="12">
    <location>
        <begin position="66"/>
        <end position="248"/>
    </location>
</feature>
<organism evidence="15 16">
    <name type="scientific">Porphyridium purpureum</name>
    <name type="common">Red alga</name>
    <name type="synonym">Porphyridium cruentum</name>
    <dbReference type="NCBI Taxonomy" id="35688"/>
    <lineage>
        <taxon>Eukaryota</taxon>
        <taxon>Rhodophyta</taxon>
        <taxon>Bangiophyceae</taxon>
        <taxon>Porphyridiales</taxon>
        <taxon>Porphyridiaceae</taxon>
        <taxon>Porphyridium</taxon>
    </lineage>
</organism>
<dbReference type="GO" id="GO:0005634">
    <property type="term" value="C:nucleus"/>
    <property type="evidence" value="ECO:0007669"/>
    <property type="project" value="UniProtKB-SubCell"/>
</dbReference>
<comment type="caution">
    <text evidence="15">The sequence shown here is derived from an EMBL/GenBank/DDBJ whole genome shotgun (WGS) entry which is preliminary data.</text>
</comment>
<dbReference type="SMART" id="SM00487">
    <property type="entry name" value="DEXDc"/>
    <property type="match status" value="1"/>
</dbReference>
<dbReference type="InterPro" id="IPR001650">
    <property type="entry name" value="Helicase_C-like"/>
</dbReference>
<dbReference type="GO" id="GO:0005829">
    <property type="term" value="C:cytosol"/>
    <property type="evidence" value="ECO:0007669"/>
    <property type="project" value="TreeGrafter"/>
</dbReference>
<evidence type="ECO:0000256" key="11">
    <source>
        <dbReference type="SAM" id="MobiDB-lite"/>
    </source>
</evidence>
<dbReference type="InterPro" id="IPR014001">
    <property type="entry name" value="Helicase_ATP-bd"/>
</dbReference>
<feature type="region of interest" description="Disordered" evidence="11">
    <location>
        <begin position="1"/>
        <end position="31"/>
    </location>
</feature>
<dbReference type="Proteomes" id="UP000324585">
    <property type="component" value="Unassembled WGS sequence"/>
</dbReference>
<reference evidence="16" key="1">
    <citation type="journal article" date="2019" name="Nat. Commun.">
        <title>Expansion of phycobilisome linker gene families in mesophilic red algae.</title>
        <authorList>
            <person name="Lee J."/>
            <person name="Kim D."/>
            <person name="Bhattacharya D."/>
            <person name="Yoon H.S."/>
        </authorList>
    </citation>
    <scope>NUCLEOTIDE SEQUENCE [LARGE SCALE GENOMIC DNA]</scope>
    <source>
        <strain evidence="16">CCMP 1328</strain>
    </source>
</reference>
<feature type="domain" description="DEAD-box RNA helicase Q" evidence="14">
    <location>
        <begin position="35"/>
        <end position="63"/>
    </location>
</feature>
<dbReference type="PROSITE" id="PS00039">
    <property type="entry name" value="DEAD_ATP_HELICASE"/>
    <property type="match status" value="1"/>
</dbReference>
<keyword evidence="16" id="KW-1185">Reference proteome</keyword>
<dbReference type="PROSITE" id="PS51195">
    <property type="entry name" value="Q_MOTIF"/>
    <property type="match status" value="1"/>
</dbReference>
<evidence type="ECO:0000256" key="3">
    <source>
        <dbReference type="ARBA" id="ARBA00022801"/>
    </source>
</evidence>
<feature type="compositionally biased region" description="Acidic residues" evidence="11">
    <location>
        <begin position="457"/>
        <end position="471"/>
    </location>
</feature>
<dbReference type="InterPro" id="IPR014014">
    <property type="entry name" value="RNA_helicase_DEAD_Q_motif"/>
</dbReference>
<evidence type="ECO:0000313" key="16">
    <source>
        <dbReference type="Proteomes" id="UP000324585"/>
    </source>
</evidence>
<dbReference type="OMA" id="GIGIKCC"/>
<dbReference type="EMBL" id="VRMN01000002">
    <property type="protein sequence ID" value="KAA8496381.1"/>
    <property type="molecule type" value="Genomic_DNA"/>
</dbReference>
<evidence type="ECO:0000256" key="6">
    <source>
        <dbReference type="ARBA" id="ARBA00022884"/>
    </source>
</evidence>
<keyword evidence="2 10" id="KW-0547">Nucleotide-binding</keyword>
<evidence type="ECO:0000259" key="13">
    <source>
        <dbReference type="PROSITE" id="PS51194"/>
    </source>
</evidence>
<dbReference type="PANTHER" id="PTHR47959">
    <property type="entry name" value="ATP-DEPENDENT RNA HELICASE RHLE-RELATED"/>
    <property type="match status" value="1"/>
</dbReference>
<dbReference type="SMART" id="SM00490">
    <property type="entry name" value="HELICc"/>
    <property type="match status" value="1"/>
</dbReference>
<feature type="domain" description="Helicase C-terminal" evidence="13">
    <location>
        <begin position="259"/>
        <end position="419"/>
    </location>
</feature>
<dbReference type="GO" id="GO:0003724">
    <property type="term" value="F:RNA helicase activity"/>
    <property type="evidence" value="ECO:0007669"/>
    <property type="project" value="InterPro"/>
</dbReference>
<dbReference type="InterPro" id="IPR044765">
    <property type="entry name" value="DDX47/Rrp3_DEADc"/>
</dbReference>
<protein>
    <submittedName>
        <fullName evidence="15">Putative ATP-dependent RNA helicase DDX47</fullName>
    </submittedName>
</protein>
<dbReference type="InterPro" id="IPR011545">
    <property type="entry name" value="DEAD/DEAH_box_helicase_dom"/>
</dbReference>
<dbReference type="GO" id="GO:0005524">
    <property type="term" value="F:ATP binding"/>
    <property type="evidence" value="ECO:0007669"/>
    <property type="project" value="UniProtKB-KW"/>
</dbReference>
<keyword evidence="6" id="KW-0694">RNA-binding</keyword>
<dbReference type="CDD" id="cd17954">
    <property type="entry name" value="DEADc_DDX47"/>
    <property type="match status" value="1"/>
</dbReference>
<evidence type="ECO:0000313" key="15">
    <source>
        <dbReference type="EMBL" id="KAA8496381.1"/>
    </source>
</evidence>
<comment type="similarity">
    <text evidence="8">Belongs to the DEAD box helicase family. DDX47/RRP3 subfamily.</text>
</comment>
<feature type="compositionally biased region" description="Basic residues" evidence="11">
    <location>
        <begin position="483"/>
        <end position="499"/>
    </location>
</feature>
<dbReference type="PROSITE" id="PS51192">
    <property type="entry name" value="HELICASE_ATP_BIND_1"/>
    <property type="match status" value="1"/>
</dbReference>
<evidence type="ECO:0000256" key="1">
    <source>
        <dbReference type="ARBA" id="ARBA00004123"/>
    </source>
</evidence>
<feature type="short sequence motif" description="Q motif" evidence="9">
    <location>
        <begin position="35"/>
        <end position="63"/>
    </location>
</feature>
<evidence type="ECO:0000256" key="8">
    <source>
        <dbReference type="ARBA" id="ARBA00024350"/>
    </source>
</evidence>
<evidence type="ECO:0000256" key="7">
    <source>
        <dbReference type="ARBA" id="ARBA00023242"/>
    </source>
</evidence>
<dbReference type="GO" id="GO:0003723">
    <property type="term" value="F:RNA binding"/>
    <property type="evidence" value="ECO:0007669"/>
    <property type="project" value="UniProtKB-KW"/>
</dbReference>
<dbReference type="InterPro" id="IPR000629">
    <property type="entry name" value="RNA-helicase_DEAD-box_CS"/>
</dbReference>
<accession>A0A5J4YXR0</accession>
<dbReference type="PANTHER" id="PTHR47959:SF20">
    <property type="entry name" value="RNA HELICASE"/>
    <property type="match status" value="1"/>
</dbReference>
<keyword evidence="3 10" id="KW-0378">Hydrolase</keyword>
<dbReference type="Pfam" id="PF00271">
    <property type="entry name" value="Helicase_C"/>
    <property type="match status" value="1"/>
</dbReference>
<keyword evidence="5 10" id="KW-0067">ATP-binding</keyword>
<dbReference type="Gene3D" id="3.40.50.300">
    <property type="entry name" value="P-loop containing nucleotide triphosphate hydrolases"/>
    <property type="match status" value="2"/>
</dbReference>
<evidence type="ECO:0000256" key="9">
    <source>
        <dbReference type="PROSITE-ProRule" id="PRU00552"/>
    </source>
</evidence>
<dbReference type="InterPro" id="IPR027417">
    <property type="entry name" value="P-loop_NTPase"/>
</dbReference>
<evidence type="ECO:0000256" key="10">
    <source>
        <dbReference type="RuleBase" id="RU000492"/>
    </source>
</evidence>
<name>A0A5J4YXR0_PORPP</name>
<dbReference type="Pfam" id="PF00270">
    <property type="entry name" value="DEAD"/>
    <property type="match status" value="1"/>
</dbReference>
<evidence type="ECO:0000256" key="4">
    <source>
        <dbReference type="ARBA" id="ARBA00022806"/>
    </source>
</evidence>
<dbReference type="CDD" id="cd18787">
    <property type="entry name" value="SF2_C_DEAD"/>
    <property type="match status" value="1"/>
</dbReference>
<dbReference type="InterPro" id="IPR050079">
    <property type="entry name" value="DEAD_box_RNA_helicase"/>
</dbReference>
<dbReference type="PROSITE" id="PS51194">
    <property type="entry name" value="HELICASE_CTER"/>
    <property type="match status" value="1"/>
</dbReference>
<keyword evidence="7" id="KW-0539">Nucleus</keyword>
<dbReference type="GO" id="GO:0016787">
    <property type="term" value="F:hydrolase activity"/>
    <property type="evidence" value="ECO:0007669"/>
    <property type="project" value="UniProtKB-KW"/>
</dbReference>
<gene>
    <name evidence="15" type="ORF">FVE85_0110</name>
</gene>
<evidence type="ECO:0000259" key="14">
    <source>
        <dbReference type="PROSITE" id="PS51195"/>
    </source>
</evidence>
<dbReference type="SUPFAM" id="SSF52540">
    <property type="entry name" value="P-loop containing nucleoside triphosphate hydrolases"/>
    <property type="match status" value="1"/>
</dbReference>
<comment type="subcellular location">
    <subcellularLocation>
        <location evidence="1">Nucleus</location>
    </subcellularLocation>
</comment>
<evidence type="ECO:0000256" key="5">
    <source>
        <dbReference type="ARBA" id="ARBA00022840"/>
    </source>
</evidence>
<dbReference type="OrthoDB" id="10261904at2759"/>